<dbReference type="InterPro" id="IPR037219">
    <property type="entry name" value="Peptidase_M41-like"/>
</dbReference>
<evidence type="ECO:0000313" key="2">
    <source>
        <dbReference type="Proteomes" id="UP000554482"/>
    </source>
</evidence>
<dbReference type="GO" id="GO:0004222">
    <property type="term" value="F:metalloendopeptidase activity"/>
    <property type="evidence" value="ECO:0007669"/>
    <property type="project" value="InterPro"/>
</dbReference>
<gene>
    <name evidence="1" type="ORF">FRX31_029674</name>
</gene>
<accession>A0A7J6V978</accession>
<dbReference type="PANTHER" id="PTHR33471:SF1">
    <property type="entry name" value="OS01G0382700 PROTEIN"/>
    <property type="match status" value="1"/>
</dbReference>
<dbReference type="FunFam" id="1.20.58.760:FF:000009">
    <property type="entry name" value="Translation initiation factor 3 subunit I"/>
    <property type="match status" value="1"/>
</dbReference>
<dbReference type="GO" id="GO:0005524">
    <property type="term" value="F:ATP binding"/>
    <property type="evidence" value="ECO:0007669"/>
    <property type="project" value="InterPro"/>
</dbReference>
<protein>
    <submittedName>
        <fullName evidence="1">Translation initiation factor 3 subunit I</fullName>
    </submittedName>
</protein>
<keyword evidence="1" id="KW-0648">Protein biosynthesis</keyword>
<keyword evidence="2" id="KW-1185">Reference proteome</keyword>
<organism evidence="1 2">
    <name type="scientific">Thalictrum thalictroides</name>
    <name type="common">Rue-anemone</name>
    <name type="synonym">Anemone thalictroides</name>
    <dbReference type="NCBI Taxonomy" id="46969"/>
    <lineage>
        <taxon>Eukaryota</taxon>
        <taxon>Viridiplantae</taxon>
        <taxon>Streptophyta</taxon>
        <taxon>Embryophyta</taxon>
        <taxon>Tracheophyta</taxon>
        <taxon>Spermatophyta</taxon>
        <taxon>Magnoliopsida</taxon>
        <taxon>Ranunculales</taxon>
        <taxon>Ranunculaceae</taxon>
        <taxon>Thalictroideae</taxon>
        <taxon>Thalictrum</taxon>
    </lineage>
</organism>
<proteinExistence type="predicted"/>
<dbReference type="Proteomes" id="UP000554482">
    <property type="component" value="Unassembled WGS sequence"/>
</dbReference>
<dbReference type="GO" id="GO:0004176">
    <property type="term" value="F:ATP-dependent peptidase activity"/>
    <property type="evidence" value="ECO:0007669"/>
    <property type="project" value="InterPro"/>
</dbReference>
<dbReference type="EMBL" id="JABWDY010037022">
    <property type="protein sequence ID" value="KAF5180745.1"/>
    <property type="molecule type" value="Genomic_DNA"/>
</dbReference>
<dbReference type="GO" id="GO:0003743">
    <property type="term" value="F:translation initiation factor activity"/>
    <property type="evidence" value="ECO:0007669"/>
    <property type="project" value="UniProtKB-KW"/>
</dbReference>
<dbReference type="OrthoDB" id="66620at2759"/>
<keyword evidence="1" id="KW-0396">Initiation factor</keyword>
<sequence length="342" mass="36835">MGMVIQYGGLFSYPKLKLGVLRIACSTEPGVVGTSDFDSGVLRLKVLEQLDKELAKGKEREALSLVRDLQGKPGGLRCFGAVRQVPQRLYTLDELKLNGIDASSILSPEDTTLGSIERSLQVAAALGGAVAWSVFGLTQQQILYLSVGLLFIWSLDLISFNGGASSLVLDTIGHTLSQKYHNRVIQHEAGHFLIAYLLGVLPKGYTCSSLEALRKEGSLNVQAGTAFVDFEFLDEVNTGKVSAMMLNKFSCISLAGVATEYILFGYSEGGLSDINQLDGLLKGLGFTQKKADSQVRWAILNTILILRRHEGARSKLAEAMSVGKSVGSCIATIEQAIDVNDV</sequence>
<dbReference type="PANTHER" id="PTHR33471">
    <property type="entry name" value="ATP-DEPENDENT ZINC METALLOPROTEASE-RELATED"/>
    <property type="match status" value="1"/>
</dbReference>
<reference evidence="1 2" key="1">
    <citation type="submission" date="2020-06" db="EMBL/GenBank/DDBJ databases">
        <title>Transcriptomic and genomic resources for Thalictrum thalictroides and T. hernandezii: Facilitating candidate gene discovery in an emerging model plant lineage.</title>
        <authorList>
            <person name="Arias T."/>
            <person name="Riano-Pachon D.M."/>
            <person name="Di Stilio V.S."/>
        </authorList>
    </citation>
    <scope>NUCLEOTIDE SEQUENCE [LARGE SCALE GENOMIC DNA]</scope>
    <source>
        <strain evidence="2">cv. WT478/WT964</strain>
        <tissue evidence="1">Leaves</tissue>
    </source>
</reference>
<evidence type="ECO:0000313" key="1">
    <source>
        <dbReference type="EMBL" id="KAF5180745.1"/>
    </source>
</evidence>
<dbReference type="Gene3D" id="1.20.58.760">
    <property type="entry name" value="Peptidase M41"/>
    <property type="match status" value="1"/>
</dbReference>
<dbReference type="SUPFAM" id="SSF140990">
    <property type="entry name" value="FtsH protease domain-like"/>
    <property type="match status" value="1"/>
</dbReference>
<name>A0A7J6V978_THATH</name>
<dbReference type="GO" id="GO:0006508">
    <property type="term" value="P:proteolysis"/>
    <property type="evidence" value="ECO:0007669"/>
    <property type="project" value="InterPro"/>
</dbReference>
<dbReference type="AlphaFoldDB" id="A0A7J6V978"/>
<comment type="caution">
    <text evidence="1">The sequence shown here is derived from an EMBL/GenBank/DDBJ whole genome shotgun (WGS) entry which is preliminary data.</text>
</comment>